<accession>A0ABW1QYD9</accession>
<dbReference type="Pfam" id="PF13539">
    <property type="entry name" value="Peptidase_M15_4"/>
    <property type="match status" value="1"/>
</dbReference>
<keyword evidence="3" id="KW-0378">Hydrolase</keyword>
<gene>
    <name evidence="3" type="ORF">ACFPWU_08115</name>
</gene>
<organism evidence="3 4">
    <name type="scientific">Nocardioides yefusunii</name>
    <dbReference type="NCBI Taxonomy" id="2500546"/>
    <lineage>
        <taxon>Bacteria</taxon>
        <taxon>Bacillati</taxon>
        <taxon>Actinomycetota</taxon>
        <taxon>Actinomycetes</taxon>
        <taxon>Propionibacteriales</taxon>
        <taxon>Nocardioidaceae</taxon>
        <taxon>Nocardioides</taxon>
    </lineage>
</organism>
<dbReference type="InterPro" id="IPR009045">
    <property type="entry name" value="Zn_M74/Hedgehog-like"/>
</dbReference>
<feature type="domain" description="Peptidase M15C" evidence="2">
    <location>
        <begin position="384"/>
        <end position="456"/>
    </location>
</feature>
<protein>
    <submittedName>
        <fullName evidence="3">M15 family metallopeptidase</fullName>
        <ecNumber evidence="3">3.4.-.-</ecNumber>
    </submittedName>
</protein>
<dbReference type="RefSeq" id="WP_128221424.1">
    <property type="nucleotide sequence ID" value="NZ_CP034929.1"/>
</dbReference>
<dbReference type="EC" id="3.4.-.-" evidence="3"/>
<evidence type="ECO:0000313" key="4">
    <source>
        <dbReference type="Proteomes" id="UP001596098"/>
    </source>
</evidence>
<reference evidence="4" key="1">
    <citation type="journal article" date="2019" name="Int. J. Syst. Evol. Microbiol.">
        <title>The Global Catalogue of Microorganisms (GCM) 10K type strain sequencing project: providing services to taxonomists for standard genome sequencing and annotation.</title>
        <authorList>
            <consortium name="The Broad Institute Genomics Platform"/>
            <consortium name="The Broad Institute Genome Sequencing Center for Infectious Disease"/>
            <person name="Wu L."/>
            <person name="Ma J."/>
        </authorList>
    </citation>
    <scope>NUCLEOTIDE SEQUENCE [LARGE SCALE GENOMIC DNA]</scope>
    <source>
        <strain evidence="4">DFY28</strain>
    </source>
</reference>
<comment type="caution">
    <text evidence="3">The sequence shown here is derived from an EMBL/GenBank/DDBJ whole genome shotgun (WGS) entry which is preliminary data.</text>
</comment>
<dbReference type="SUPFAM" id="SSF55166">
    <property type="entry name" value="Hedgehog/DD-peptidase"/>
    <property type="match status" value="1"/>
</dbReference>
<keyword evidence="4" id="KW-1185">Reference proteome</keyword>
<proteinExistence type="predicted"/>
<dbReference type="InterPro" id="IPR039561">
    <property type="entry name" value="Peptidase_M15C"/>
</dbReference>
<evidence type="ECO:0000256" key="1">
    <source>
        <dbReference type="SAM" id="MobiDB-lite"/>
    </source>
</evidence>
<evidence type="ECO:0000259" key="2">
    <source>
        <dbReference type="Pfam" id="PF13539"/>
    </source>
</evidence>
<dbReference type="Proteomes" id="UP001596098">
    <property type="component" value="Unassembled WGS sequence"/>
</dbReference>
<sequence>MDSSRAVAIVAALVVAVLTVTVTVTAGAEPEHRTSAPVQVTAGSARAGERVEVVVTTPDAIGAGGVEGVVVVVERRHGTAWTRVGTVTPDTTGRVTVQVVVDRLPAHNLVRARAEVVGIPGPWREATLGLDATRSTVVVTAPARVVDGKHARVTVRWSAVDVRDGVGVVGVPGTVVLQRQVKRSGRWSGWSTFRVLQTDAAGRAGVRVRPRYSHRWRVVTRPSTWTTTPRSSVARTRNVPPGHPVRLPAKAPRPRITLGPQARADTSGADVTVRRIPDAVWRSMRGISWRPGCPVGRSHLRLVETNYYAFDGYRRRGQVVVAAVVVDNFVGAFRDMHAAKVPIRSLRLPDRFGRSTRLGGADDLRSMAADNTSVFNCRAVVGRPHARSPHSWGRSLDLNPWENPFRSGWGVVPNTWWPSRSHPDVAWRSTRHRVVRILARNGFRWTYGHGDLHHFDAVPGRAARASASASELRQDEELQQTLRECDFHCE</sequence>
<name>A0ABW1QYD9_9ACTN</name>
<evidence type="ECO:0000313" key="3">
    <source>
        <dbReference type="EMBL" id="MFC6153625.1"/>
    </source>
</evidence>
<dbReference type="GO" id="GO:0016787">
    <property type="term" value="F:hydrolase activity"/>
    <property type="evidence" value="ECO:0007669"/>
    <property type="project" value="UniProtKB-KW"/>
</dbReference>
<dbReference type="EMBL" id="JBHSQI010000003">
    <property type="protein sequence ID" value="MFC6153625.1"/>
    <property type="molecule type" value="Genomic_DNA"/>
</dbReference>
<feature type="region of interest" description="Disordered" evidence="1">
    <location>
        <begin position="226"/>
        <end position="269"/>
    </location>
</feature>